<organism evidence="1 2">
    <name type="scientific">Candidatus Amesbacteria bacterium RIFCSPHIGHO2_01_FULL_48_32b</name>
    <dbReference type="NCBI Taxonomy" id="1797253"/>
    <lineage>
        <taxon>Bacteria</taxon>
        <taxon>Candidatus Amesiibacteriota</taxon>
    </lineage>
</organism>
<proteinExistence type="predicted"/>
<dbReference type="Pfam" id="PF13489">
    <property type="entry name" value="Methyltransf_23"/>
    <property type="match status" value="1"/>
</dbReference>
<dbReference type="Gene3D" id="3.40.50.150">
    <property type="entry name" value="Vaccinia Virus protein VP39"/>
    <property type="match status" value="1"/>
</dbReference>
<dbReference type="CDD" id="cd02440">
    <property type="entry name" value="AdoMet_MTases"/>
    <property type="match status" value="1"/>
</dbReference>
<name>A0A1F4YDG8_9BACT</name>
<dbReference type="EMBL" id="MEXH01000024">
    <property type="protein sequence ID" value="OGC92015.1"/>
    <property type="molecule type" value="Genomic_DNA"/>
</dbReference>
<gene>
    <name evidence="1" type="ORF">A2876_03860</name>
</gene>
<dbReference type="AlphaFoldDB" id="A0A1F4YDG8"/>
<accession>A0A1F4YDG8</accession>
<protein>
    <submittedName>
        <fullName evidence="1">Uncharacterized protein</fullName>
    </submittedName>
</protein>
<dbReference type="InterPro" id="IPR029063">
    <property type="entry name" value="SAM-dependent_MTases_sf"/>
</dbReference>
<evidence type="ECO:0000313" key="1">
    <source>
        <dbReference type="EMBL" id="OGC92015.1"/>
    </source>
</evidence>
<evidence type="ECO:0000313" key="2">
    <source>
        <dbReference type="Proteomes" id="UP000178176"/>
    </source>
</evidence>
<dbReference type="Proteomes" id="UP000178176">
    <property type="component" value="Unassembled WGS sequence"/>
</dbReference>
<sequence>MMKKKLTKCTCFTTDIEQGYLGNNQKWWFNQNIPGAYNIFNLDNFYPQAYFKEDHVNANEIRNYVNAIKKYYKVITGKNLTKVLEAGSAAGWFTKGFLDKGIDITGIEGAQAGIELCIKRGIPKKKIIHHDLRDPLKLNKKFDIVLCTEVAEHIEPPFSSQLILNLVTHSNLIWFSFQQPGSDNAHYHHPNEQPLTFWQNLFAYYGFGLLRIPDDVRKSIASRGEYIAYSKEKIKIKPNVNYMKLIQIS</sequence>
<dbReference type="SUPFAM" id="SSF53335">
    <property type="entry name" value="S-adenosyl-L-methionine-dependent methyltransferases"/>
    <property type="match status" value="1"/>
</dbReference>
<comment type="caution">
    <text evidence="1">The sequence shown here is derived from an EMBL/GenBank/DDBJ whole genome shotgun (WGS) entry which is preliminary data.</text>
</comment>
<reference evidence="1 2" key="1">
    <citation type="journal article" date="2016" name="Nat. Commun.">
        <title>Thousands of microbial genomes shed light on interconnected biogeochemical processes in an aquifer system.</title>
        <authorList>
            <person name="Anantharaman K."/>
            <person name="Brown C.T."/>
            <person name="Hug L.A."/>
            <person name="Sharon I."/>
            <person name="Castelle C.J."/>
            <person name="Probst A.J."/>
            <person name="Thomas B.C."/>
            <person name="Singh A."/>
            <person name="Wilkins M.J."/>
            <person name="Karaoz U."/>
            <person name="Brodie E.L."/>
            <person name="Williams K.H."/>
            <person name="Hubbard S.S."/>
            <person name="Banfield J.F."/>
        </authorList>
    </citation>
    <scope>NUCLEOTIDE SEQUENCE [LARGE SCALE GENOMIC DNA]</scope>
</reference>